<evidence type="ECO:0000256" key="3">
    <source>
        <dbReference type="ARBA" id="ARBA00023295"/>
    </source>
</evidence>
<keyword evidence="2 5" id="KW-0378">Hydrolase</keyword>
<evidence type="ECO:0000313" key="6">
    <source>
        <dbReference type="Proteomes" id="UP000615455"/>
    </source>
</evidence>
<name>A0ABQ2BUB3_9BACL</name>
<dbReference type="InterPro" id="IPR008928">
    <property type="entry name" value="6-hairpin_glycosidase_sf"/>
</dbReference>
<comment type="caution">
    <text evidence="5">The sequence shown here is derived from an EMBL/GenBank/DDBJ whole genome shotgun (WGS) entry which is preliminary data.</text>
</comment>
<dbReference type="Pfam" id="PF22422">
    <property type="entry name" value="MGH1-like_GH"/>
    <property type="match status" value="1"/>
</dbReference>
<accession>A0ABQ2BUB3</accession>
<evidence type="ECO:0000256" key="1">
    <source>
        <dbReference type="ARBA" id="ARBA00010833"/>
    </source>
</evidence>
<dbReference type="PANTHER" id="PTHR10412:SF11">
    <property type="entry name" value="MANNOSYL-OLIGOSACCHARIDE GLUCOSIDASE"/>
    <property type="match status" value="1"/>
</dbReference>
<organism evidence="5 6">
    <name type="scientific">Paenibacillus marchantiophytorum</name>
    <dbReference type="NCBI Taxonomy" id="1619310"/>
    <lineage>
        <taxon>Bacteria</taxon>
        <taxon>Bacillati</taxon>
        <taxon>Bacillota</taxon>
        <taxon>Bacilli</taxon>
        <taxon>Bacillales</taxon>
        <taxon>Paenibacillaceae</taxon>
        <taxon>Paenibacillus</taxon>
    </lineage>
</organism>
<reference evidence="6" key="1">
    <citation type="journal article" date="2019" name="Int. J. Syst. Evol. Microbiol.">
        <title>The Global Catalogue of Microorganisms (GCM) 10K type strain sequencing project: providing services to taxonomists for standard genome sequencing and annotation.</title>
        <authorList>
            <consortium name="The Broad Institute Genomics Platform"/>
            <consortium name="The Broad Institute Genome Sequencing Center for Infectious Disease"/>
            <person name="Wu L."/>
            <person name="Ma J."/>
        </authorList>
    </citation>
    <scope>NUCLEOTIDE SEQUENCE [LARGE SCALE GENOMIC DNA]</scope>
    <source>
        <strain evidence="6">CGMCC 1.15043</strain>
    </source>
</reference>
<dbReference type="InterPro" id="IPR004888">
    <property type="entry name" value="Glycoside_hydrolase_63"/>
</dbReference>
<dbReference type="InterPro" id="IPR054491">
    <property type="entry name" value="MGH1-like_GH"/>
</dbReference>
<evidence type="ECO:0000313" key="5">
    <source>
        <dbReference type="EMBL" id="GGI46579.1"/>
    </source>
</evidence>
<protein>
    <submittedName>
        <fullName evidence="5">Glycoside hydrolase family 37</fullName>
    </submittedName>
</protein>
<comment type="similarity">
    <text evidence="1">Belongs to the glycosyl hydrolase 63 family.</text>
</comment>
<evidence type="ECO:0000259" key="4">
    <source>
        <dbReference type="Pfam" id="PF22422"/>
    </source>
</evidence>
<gene>
    <name evidence="5" type="ORF">GCM10008018_17800</name>
</gene>
<keyword evidence="3" id="KW-0326">Glycosidase</keyword>
<dbReference type="Gene3D" id="1.50.10.10">
    <property type="match status" value="1"/>
</dbReference>
<proteinExistence type="inferred from homology"/>
<keyword evidence="6" id="KW-1185">Reference proteome</keyword>
<dbReference type="RefSeq" id="WP_189010424.1">
    <property type="nucleotide sequence ID" value="NZ_BMHE01000006.1"/>
</dbReference>
<dbReference type="GO" id="GO:0016787">
    <property type="term" value="F:hydrolase activity"/>
    <property type="evidence" value="ECO:0007669"/>
    <property type="project" value="UniProtKB-KW"/>
</dbReference>
<dbReference type="PANTHER" id="PTHR10412">
    <property type="entry name" value="MANNOSYL-OLIGOSACCHARIDE GLUCOSIDASE"/>
    <property type="match status" value="1"/>
</dbReference>
<sequence>MQVDVSRIAWSYPGSYYAFSQMSAYQDEPEGLYIRTLHKDVYRSRIARFVVLHQGQVIPYREEATATSLSLYSDFGSVKLIFEGTNTIQFYGENVGLGVEFIRASHVVPAGYHQCDVNCDGQRERVRLTMLQGEMAIESPWNRDNADYVHVRCEARPTDSSFEGVFELYRDSIVWPARTYPSFAESLAGVEATFAHYLDAAPKLPEHYSDTRELAAYVNWMSVVKPYGHIQRPTMYASKNGMSGIWSWDHCFHAMAVAEQDPKLAWHQWMTLFDHQDAFGALPDTISDGYIIRSYVKPPIHGFALQWMMTHTDGITKDMLAEAYSPLSKWTHFWLKYRDSDDDGIPEYHNGNDSGWDNSTIFYDGIPLESPDLSTYLIIQMETLAKIAHQLGKVEEGRQWTQQADQLLANMLEHFIVGGVLRAKRSGSHEVVDSKSLIMFIPLLLGERLPKSIRDRMIEELQVEGAFLTKYGLSSERLDSDRYEEDGYWRGPIWAPPMFILSHALREIGDITFSRELARRFCDLVALSGMAENFQAGTGKPLRDPGIVWTSSVFLLLGSKYL</sequence>
<dbReference type="EMBL" id="BMHE01000006">
    <property type="protein sequence ID" value="GGI46579.1"/>
    <property type="molecule type" value="Genomic_DNA"/>
</dbReference>
<dbReference type="SUPFAM" id="SSF48208">
    <property type="entry name" value="Six-hairpin glycosidases"/>
    <property type="match status" value="1"/>
</dbReference>
<dbReference type="InterPro" id="IPR012341">
    <property type="entry name" value="6hp_glycosidase-like_sf"/>
</dbReference>
<feature type="domain" description="Mannosylglycerate hydrolase MGH1-like glycoside hydrolase" evidence="4">
    <location>
        <begin position="245"/>
        <end position="550"/>
    </location>
</feature>
<evidence type="ECO:0000256" key="2">
    <source>
        <dbReference type="ARBA" id="ARBA00022801"/>
    </source>
</evidence>
<dbReference type="Proteomes" id="UP000615455">
    <property type="component" value="Unassembled WGS sequence"/>
</dbReference>